<protein>
    <submittedName>
        <fullName evidence="2">Uncharacterized protein</fullName>
    </submittedName>
</protein>
<dbReference type="AlphaFoldDB" id="A0A024UP29"/>
<name>A0A024UP29_9STRA</name>
<feature type="compositionally biased region" description="Basic and acidic residues" evidence="1">
    <location>
        <begin position="91"/>
        <end position="101"/>
    </location>
</feature>
<evidence type="ECO:0000256" key="1">
    <source>
        <dbReference type="SAM" id="MobiDB-lite"/>
    </source>
</evidence>
<dbReference type="EMBL" id="KI913954">
    <property type="protein sequence ID" value="ETW07607.1"/>
    <property type="molecule type" value="Genomic_DNA"/>
</dbReference>
<accession>A0A024UP29</accession>
<sequence length="101" mass="11683">MVKYNSHIKPKLTDANKTARVKWAMDFIRPTEQLFDDIWDNVKEEWFDGKIARGTSPTSSLLPVRLAPPARWNCNHQRHATDLQANAVGQRDLRHQSKMAD</sequence>
<dbReference type="GeneID" id="20079133"/>
<dbReference type="RefSeq" id="XP_008863700.1">
    <property type="nucleotide sequence ID" value="XM_008865478.1"/>
</dbReference>
<reference evidence="2" key="1">
    <citation type="submission" date="2013-12" db="EMBL/GenBank/DDBJ databases">
        <title>The Genome Sequence of Aphanomyces invadans NJM9701.</title>
        <authorList>
            <consortium name="The Broad Institute Genomics Platform"/>
            <person name="Russ C."/>
            <person name="Tyler B."/>
            <person name="van West P."/>
            <person name="Dieguez-Uribeondo J."/>
            <person name="Young S.K."/>
            <person name="Zeng Q."/>
            <person name="Gargeya S."/>
            <person name="Fitzgerald M."/>
            <person name="Abouelleil A."/>
            <person name="Alvarado L."/>
            <person name="Chapman S.B."/>
            <person name="Gainer-Dewar J."/>
            <person name="Goldberg J."/>
            <person name="Griggs A."/>
            <person name="Gujja S."/>
            <person name="Hansen M."/>
            <person name="Howarth C."/>
            <person name="Imamovic A."/>
            <person name="Ireland A."/>
            <person name="Larimer J."/>
            <person name="McCowan C."/>
            <person name="Murphy C."/>
            <person name="Pearson M."/>
            <person name="Poon T.W."/>
            <person name="Priest M."/>
            <person name="Roberts A."/>
            <person name="Saif S."/>
            <person name="Shea T."/>
            <person name="Sykes S."/>
            <person name="Wortman J."/>
            <person name="Nusbaum C."/>
            <person name="Birren B."/>
        </authorList>
    </citation>
    <scope>NUCLEOTIDE SEQUENCE [LARGE SCALE GENOMIC DNA]</scope>
    <source>
        <strain evidence="2">NJM9701</strain>
    </source>
</reference>
<evidence type="ECO:0000313" key="2">
    <source>
        <dbReference type="EMBL" id="ETW07607.1"/>
    </source>
</evidence>
<dbReference type="VEuPathDB" id="FungiDB:H310_02083"/>
<proteinExistence type="predicted"/>
<gene>
    <name evidence="2" type="ORF">H310_02083</name>
</gene>
<organism evidence="2">
    <name type="scientific">Aphanomyces invadans</name>
    <dbReference type="NCBI Taxonomy" id="157072"/>
    <lineage>
        <taxon>Eukaryota</taxon>
        <taxon>Sar</taxon>
        <taxon>Stramenopiles</taxon>
        <taxon>Oomycota</taxon>
        <taxon>Saprolegniomycetes</taxon>
        <taxon>Saprolegniales</taxon>
        <taxon>Verrucalvaceae</taxon>
        <taxon>Aphanomyces</taxon>
    </lineage>
</organism>
<feature type="region of interest" description="Disordered" evidence="1">
    <location>
        <begin position="82"/>
        <end position="101"/>
    </location>
</feature>